<dbReference type="Proteomes" id="UP000288805">
    <property type="component" value="Unassembled WGS sequence"/>
</dbReference>
<proteinExistence type="predicted"/>
<accession>A0A438IC48</accession>
<dbReference type="EMBL" id="QGNW01000122">
    <property type="protein sequence ID" value="RVW94293.1"/>
    <property type="molecule type" value="Genomic_DNA"/>
</dbReference>
<reference evidence="2 3" key="1">
    <citation type="journal article" date="2018" name="PLoS Genet.">
        <title>Population sequencing reveals clonal diversity and ancestral inbreeding in the grapevine cultivar Chardonnay.</title>
        <authorList>
            <person name="Roach M.J."/>
            <person name="Johnson D.L."/>
            <person name="Bohlmann J."/>
            <person name="van Vuuren H.J."/>
            <person name="Jones S.J."/>
            <person name="Pretorius I.S."/>
            <person name="Schmidt S.A."/>
            <person name="Borneman A.R."/>
        </authorList>
    </citation>
    <scope>NUCLEOTIDE SEQUENCE [LARGE SCALE GENOMIC DNA]</scope>
    <source>
        <strain evidence="3">cv. Chardonnay</strain>
        <tissue evidence="2">Leaf</tissue>
    </source>
</reference>
<dbReference type="PANTHER" id="PTHR11439:SF467">
    <property type="entry name" value="INTEGRASE CATALYTIC DOMAIN-CONTAINING PROTEIN"/>
    <property type="match status" value="1"/>
</dbReference>
<evidence type="ECO:0000313" key="3">
    <source>
        <dbReference type="Proteomes" id="UP000288805"/>
    </source>
</evidence>
<evidence type="ECO:0000259" key="1">
    <source>
        <dbReference type="Pfam" id="PF25597"/>
    </source>
</evidence>
<dbReference type="CDD" id="cd09272">
    <property type="entry name" value="RNase_HI_RT_Ty1"/>
    <property type="match status" value="1"/>
</dbReference>
<gene>
    <name evidence="2" type="primary">RE2_1163</name>
    <name evidence="2" type="ORF">CK203_037831</name>
</gene>
<comment type="caution">
    <text evidence="2">The sequence shown here is derived from an EMBL/GenBank/DDBJ whole genome shotgun (WGS) entry which is preliminary data.</text>
</comment>
<name>A0A438IC48_VITVI</name>
<dbReference type="InterPro" id="IPR057670">
    <property type="entry name" value="SH3_retrovirus"/>
</dbReference>
<dbReference type="Pfam" id="PF25597">
    <property type="entry name" value="SH3_retrovirus"/>
    <property type="match status" value="1"/>
</dbReference>
<dbReference type="PANTHER" id="PTHR11439">
    <property type="entry name" value="GAG-POL-RELATED RETROTRANSPOSON"/>
    <property type="match status" value="1"/>
</dbReference>
<organism evidence="2 3">
    <name type="scientific">Vitis vinifera</name>
    <name type="common">Grape</name>
    <dbReference type="NCBI Taxonomy" id="29760"/>
    <lineage>
        <taxon>Eukaryota</taxon>
        <taxon>Viridiplantae</taxon>
        <taxon>Streptophyta</taxon>
        <taxon>Embryophyta</taxon>
        <taxon>Tracheophyta</taxon>
        <taxon>Spermatophyta</taxon>
        <taxon>Magnoliopsida</taxon>
        <taxon>eudicotyledons</taxon>
        <taxon>Gunneridae</taxon>
        <taxon>Pentapetalae</taxon>
        <taxon>rosids</taxon>
        <taxon>Vitales</taxon>
        <taxon>Vitaceae</taxon>
        <taxon>Viteae</taxon>
        <taxon>Vitis</taxon>
    </lineage>
</organism>
<sequence length="433" mass="48594">MFGCQCYPWLVPYHANEFQLKSQPCVFLGYSLTQHVFQCLDLHTGKLYLSRHVTFDENIFPFTKATTYAPTVATIPCPTLSSHSPVPPVCMVPSDDISITPITPDVTTILNRSPTLGMTSSSPTSNPLFFELYLPIAPVPPTCTNPMKSIYGLKQTPKSWYNALRSSLLKLAFFDSKVEVILVQQGFFLSQNCYVHNLLTKLKMAGTKEVQTPMFVSTKLMHDDGLASCDATEYRHTIGFLQYLSLTHPDLDHSLKSLTESSIKLSPYGFSNVDWGGDLDDQKSTTTYIIFLGNNLISWRTRKQKVVAHSFTKVEYQALATATLDIARIKSLLDELGLTLHEPPLILYDNVGATQLSLNPVMHSMMKHIVIDLHFVCEFVHHGKLCVSHVHTDDQLVDLLTKPLTRSRFNLLRGKINVADGMPILRGRIREST</sequence>
<protein>
    <submittedName>
        <fullName evidence="2">Retrovirus-related Pol polyprotein from transposon RE2</fullName>
    </submittedName>
</protein>
<dbReference type="AlphaFoldDB" id="A0A438IC48"/>
<evidence type="ECO:0000313" key="2">
    <source>
        <dbReference type="EMBL" id="RVW94293.1"/>
    </source>
</evidence>
<feature type="domain" description="Retroviral polymerase SH3-like" evidence="1">
    <location>
        <begin position="4"/>
        <end position="65"/>
    </location>
</feature>